<dbReference type="EMBL" id="FOSQ01000001">
    <property type="protein sequence ID" value="SFK19442.1"/>
    <property type="molecule type" value="Genomic_DNA"/>
</dbReference>
<dbReference type="InterPro" id="IPR009056">
    <property type="entry name" value="Cyt_c-like_dom"/>
</dbReference>
<dbReference type="OrthoDB" id="9805828at2"/>
<dbReference type="GO" id="GO:0020037">
    <property type="term" value="F:heme binding"/>
    <property type="evidence" value="ECO:0007669"/>
    <property type="project" value="InterPro"/>
</dbReference>
<evidence type="ECO:0000256" key="3">
    <source>
        <dbReference type="ARBA" id="ARBA00022723"/>
    </source>
</evidence>
<dbReference type="InterPro" id="IPR002327">
    <property type="entry name" value="Cyt_c_1A/1B"/>
</dbReference>
<keyword evidence="3 6" id="KW-0479">Metal-binding</keyword>
<dbReference type="PANTHER" id="PTHR11961">
    <property type="entry name" value="CYTOCHROME C"/>
    <property type="match status" value="1"/>
</dbReference>
<dbReference type="Gene3D" id="1.10.760.10">
    <property type="entry name" value="Cytochrome c-like domain"/>
    <property type="match status" value="1"/>
</dbReference>
<dbReference type="Proteomes" id="UP000199473">
    <property type="component" value="Unassembled WGS sequence"/>
</dbReference>
<dbReference type="GO" id="GO:0009055">
    <property type="term" value="F:electron transfer activity"/>
    <property type="evidence" value="ECO:0007669"/>
    <property type="project" value="InterPro"/>
</dbReference>
<feature type="domain" description="Cytochrome c" evidence="7">
    <location>
        <begin position="69"/>
        <end position="171"/>
    </location>
</feature>
<dbReference type="AlphaFoldDB" id="A0A1I3XIU4"/>
<keyword evidence="1" id="KW-0813">Transport</keyword>
<keyword evidence="2 6" id="KW-0349">Heme</keyword>
<reference evidence="8 9" key="1">
    <citation type="submission" date="2016-10" db="EMBL/GenBank/DDBJ databases">
        <authorList>
            <person name="de Groot N.N."/>
        </authorList>
    </citation>
    <scope>NUCLEOTIDE SEQUENCE [LARGE SCALE GENOMIC DNA]</scope>
    <source>
        <strain evidence="8 9">DSM 19981</strain>
    </source>
</reference>
<gene>
    <name evidence="8" type="ORF">SAMN02745775_101359</name>
</gene>
<evidence type="ECO:0000313" key="8">
    <source>
        <dbReference type="EMBL" id="SFK19442.1"/>
    </source>
</evidence>
<dbReference type="PROSITE" id="PS51007">
    <property type="entry name" value="CYTC"/>
    <property type="match status" value="1"/>
</dbReference>
<dbReference type="GO" id="GO:0046872">
    <property type="term" value="F:metal ion binding"/>
    <property type="evidence" value="ECO:0007669"/>
    <property type="project" value="UniProtKB-KW"/>
</dbReference>
<dbReference type="InterPro" id="IPR036909">
    <property type="entry name" value="Cyt_c-like_dom_sf"/>
</dbReference>
<name>A0A1I3XIU4_9PROT</name>
<sequence length="178" mass="17986">MSLEVNKVAAAVLTAGIAFMVTGLIGDLIVHPRKLETSALATPAAAQPAAAAAPAAPTLEPISPLLAAANADAGRALASRLCASCHNFVQGGPNGVGPNLYGIVGKGHAQVAGFNYSAANRALADKPWDFEALNAFIARPSAAMPGTRMAFAGVSNPAQRADLIAFLRTLSPNPVPLP</sequence>
<evidence type="ECO:0000256" key="2">
    <source>
        <dbReference type="ARBA" id="ARBA00022617"/>
    </source>
</evidence>
<evidence type="ECO:0000256" key="6">
    <source>
        <dbReference type="PROSITE-ProRule" id="PRU00433"/>
    </source>
</evidence>
<dbReference type="PRINTS" id="PR00604">
    <property type="entry name" value="CYTCHRMECIAB"/>
</dbReference>
<dbReference type="STRING" id="1123062.SAMN02745775_101359"/>
<dbReference type="RefSeq" id="WP_092954639.1">
    <property type="nucleotide sequence ID" value="NZ_FOSQ01000001.1"/>
</dbReference>
<accession>A0A1I3XIU4</accession>
<protein>
    <submittedName>
        <fullName evidence="8">Cytochrome c</fullName>
    </submittedName>
</protein>
<evidence type="ECO:0000256" key="5">
    <source>
        <dbReference type="ARBA" id="ARBA00023004"/>
    </source>
</evidence>
<evidence type="ECO:0000256" key="1">
    <source>
        <dbReference type="ARBA" id="ARBA00022448"/>
    </source>
</evidence>
<evidence type="ECO:0000313" key="9">
    <source>
        <dbReference type="Proteomes" id="UP000199473"/>
    </source>
</evidence>
<dbReference type="Pfam" id="PF00034">
    <property type="entry name" value="Cytochrom_C"/>
    <property type="match status" value="1"/>
</dbReference>
<dbReference type="SUPFAM" id="SSF46626">
    <property type="entry name" value="Cytochrome c"/>
    <property type="match status" value="1"/>
</dbReference>
<keyword evidence="9" id="KW-1185">Reference proteome</keyword>
<evidence type="ECO:0000256" key="4">
    <source>
        <dbReference type="ARBA" id="ARBA00022982"/>
    </source>
</evidence>
<keyword evidence="4" id="KW-0249">Electron transport</keyword>
<proteinExistence type="predicted"/>
<organism evidence="8 9">
    <name type="scientific">Falsiroseomonas stagni DSM 19981</name>
    <dbReference type="NCBI Taxonomy" id="1123062"/>
    <lineage>
        <taxon>Bacteria</taxon>
        <taxon>Pseudomonadati</taxon>
        <taxon>Pseudomonadota</taxon>
        <taxon>Alphaproteobacteria</taxon>
        <taxon>Acetobacterales</taxon>
        <taxon>Roseomonadaceae</taxon>
        <taxon>Falsiroseomonas</taxon>
    </lineage>
</organism>
<evidence type="ECO:0000259" key="7">
    <source>
        <dbReference type="PROSITE" id="PS51007"/>
    </source>
</evidence>
<keyword evidence="5 6" id="KW-0408">Iron</keyword>